<evidence type="ECO:0000313" key="3">
    <source>
        <dbReference type="Proteomes" id="UP001592581"/>
    </source>
</evidence>
<dbReference type="RefSeq" id="WP_380566642.1">
    <property type="nucleotide sequence ID" value="NZ_JBEUKS010000009.1"/>
</dbReference>
<dbReference type="InterPro" id="IPR036754">
    <property type="entry name" value="YbaK/aa-tRNA-synt-asso_dom_sf"/>
</dbReference>
<dbReference type="CDD" id="cd04939">
    <property type="entry name" value="PA2301"/>
    <property type="match status" value="1"/>
</dbReference>
<comment type="caution">
    <text evidence="2">The sequence shown here is derived from an EMBL/GenBank/DDBJ whole genome shotgun (WGS) entry which is preliminary data.</text>
</comment>
<evidence type="ECO:0000259" key="1">
    <source>
        <dbReference type="Pfam" id="PF04073"/>
    </source>
</evidence>
<protein>
    <submittedName>
        <fullName evidence="2">YbaK/EbsC family protein</fullName>
    </submittedName>
</protein>
<proteinExistence type="predicted"/>
<gene>
    <name evidence="2" type="ORF">ABUW04_24675</name>
</gene>
<organism evidence="2 3">
    <name type="scientific">Streptacidiphilus jeojiensis</name>
    <dbReference type="NCBI Taxonomy" id="3229225"/>
    <lineage>
        <taxon>Bacteria</taxon>
        <taxon>Bacillati</taxon>
        <taxon>Actinomycetota</taxon>
        <taxon>Actinomycetes</taxon>
        <taxon>Kitasatosporales</taxon>
        <taxon>Streptomycetaceae</taxon>
        <taxon>Streptacidiphilus</taxon>
    </lineage>
</organism>
<dbReference type="SUPFAM" id="SSF55826">
    <property type="entry name" value="YbaK/ProRS associated domain"/>
    <property type="match status" value="1"/>
</dbReference>
<dbReference type="Gene3D" id="3.90.960.10">
    <property type="entry name" value="YbaK/aminoacyl-tRNA synthetase-associated domain"/>
    <property type="match status" value="1"/>
</dbReference>
<reference evidence="2 3" key="1">
    <citation type="submission" date="2024-06" db="EMBL/GenBank/DDBJ databases">
        <authorList>
            <person name="Lee S.D."/>
        </authorList>
    </citation>
    <scope>NUCLEOTIDE SEQUENCE [LARGE SCALE GENOMIC DNA]</scope>
    <source>
        <strain evidence="2 3">N1-10</strain>
    </source>
</reference>
<dbReference type="EMBL" id="JBEUKS010000009">
    <property type="protein sequence ID" value="MFC1441460.1"/>
    <property type="molecule type" value="Genomic_DNA"/>
</dbReference>
<dbReference type="InterPro" id="IPR007214">
    <property type="entry name" value="YbaK/aa-tRNA-synth-assoc-dom"/>
</dbReference>
<sequence>MDTALALTPALDRTDLLAPPVAAALRGWPAELAARVEVAGIDPELADTAAFCERYGVTLAESANCVVVAAKRGGVTTYAACMVTATSRADVNGLVRQLLEARKASFAPLDAVLAATGMEYGGITPIGLPADWPILVDAVVAAHPRVVVGSGIRGSKLWLPGALLAGLPGARVVDGLGLPIS</sequence>
<dbReference type="Proteomes" id="UP001592581">
    <property type="component" value="Unassembled WGS sequence"/>
</dbReference>
<accession>A0ABV6XT65</accession>
<evidence type="ECO:0000313" key="2">
    <source>
        <dbReference type="EMBL" id="MFC1441460.1"/>
    </source>
</evidence>
<feature type="domain" description="YbaK/aminoacyl-tRNA synthetase-associated" evidence="1">
    <location>
        <begin position="43"/>
        <end position="163"/>
    </location>
</feature>
<keyword evidence="3" id="KW-1185">Reference proteome</keyword>
<dbReference type="Pfam" id="PF04073">
    <property type="entry name" value="tRNA_edit"/>
    <property type="match status" value="1"/>
</dbReference>
<name>A0ABV6XT65_9ACTN</name>